<dbReference type="AlphaFoldDB" id="A0A0F8ZM91"/>
<sequence length="253" mass="27452">IIANTASNANTNVREFAEAFKMVGPIAKSADQSIKDVSASIGLLANSGIKGTMAGTALRTMMSKLIAPTGDAAKILKKFAIETIDQSTGNLRKLNDILIDMKAAGMGTADMFEIFDLRAAGAATVLKEASGIFDEFSEKRKIKFKRMASAMIPQGFIVSSNSRITLCGDAAGLTKPWSGGGVIWGLIAADILLKNFPNFLKYKKGIERFFLPRIKFSKLATKLVYFLGFNIPWLLPKNLKIESDFLFPSKAKN</sequence>
<dbReference type="PANTHER" id="PTHR37813">
    <property type="entry name" value="FELS-2 PROPHAGE PROTEIN"/>
    <property type="match status" value="1"/>
</dbReference>
<keyword evidence="1" id="KW-1188">Viral release from host cell</keyword>
<name>A0A0F8ZM91_9ZZZZ</name>
<dbReference type="Pfam" id="PF10145">
    <property type="entry name" value="PhageMin_Tail"/>
    <property type="match status" value="1"/>
</dbReference>
<feature type="non-terminal residue" evidence="3">
    <location>
        <position position="1"/>
    </location>
</feature>
<accession>A0A0F8ZM91</accession>
<evidence type="ECO:0000259" key="2">
    <source>
        <dbReference type="Pfam" id="PF10145"/>
    </source>
</evidence>
<dbReference type="InterPro" id="IPR036188">
    <property type="entry name" value="FAD/NAD-bd_sf"/>
</dbReference>
<dbReference type="NCBIfam" id="TIGR01760">
    <property type="entry name" value="tape_meas_TP901"/>
    <property type="match status" value="1"/>
</dbReference>
<dbReference type="Gene3D" id="3.50.50.60">
    <property type="entry name" value="FAD/NAD(P)-binding domain"/>
    <property type="match status" value="1"/>
</dbReference>
<organism evidence="3">
    <name type="scientific">marine sediment metagenome</name>
    <dbReference type="NCBI Taxonomy" id="412755"/>
    <lineage>
        <taxon>unclassified sequences</taxon>
        <taxon>metagenomes</taxon>
        <taxon>ecological metagenomes</taxon>
    </lineage>
</organism>
<proteinExistence type="predicted"/>
<evidence type="ECO:0000256" key="1">
    <source>
        <dbReference type="ARBA" id="ARBA00022612"/>
    </source>
</evidence>
<gene>
    <name evidence="3" type="ORF">LCGC14_2953270</name>
</gene>
<protein>
    <recommendedName>
        <fullName evidence="2">Phage tail tape measure protein domain-containing protein</fullName>
    </recommendedName>
</protein>
<feature type="domain" description="Phage tail tape measure protein" evidence="2">
    <location>
        <begin position="1"/>
        <end position="106"/>
    </location>
</feature>
<evidence type="ECO:0000313" key="3">
    <source>
        <dbReference type="EMBL" id="KKK67519.1"/>
    </source>
</evidence>
<dbReference type="InterPro" id="IPR010090">
    <property type="entry name" value="Phage_tape_meas"/>
</dbReference>
<dbReference type="SUPFAM" id="SSF51905">
    <property type="entry name" value="FAD/NAD(P)-binding domain"/>
    <property type="match status" value="1"/>
</dbReference>
<dbReference type="PANTHER" id="PTHR37813:SF1">
    <property type="entry name" value="FELS-2 PROPHAGE PROTEIN"/>
    <property type="match status" value="1"/>
</dbReference>
<reference evidence="3" key="1">
    <citation type="journal article" date="2015" name="Nature">
        <title>Complex archaea that bridge the gap between prokaryotes and eukaryotes.</title>
        <authorList>
            <person name="Spang A."/>
            <person name="Saw J.H."/>
            <person name="Jorgensen S.L."/>
            <person name="Zaremba-Niedzwiedzka K."/>
            <person name="Martijn J."/>
            <person name="Lind A.E."/>
            <person name="van Eijk R."/>
            <person name="Schleper C."/>
            <person name="Guy L."/>
            <person name="Ettema T.J."/>
        </authorList>
    </citation>
    <scope>NUCLEOTIDE SEQUENCE</scope>
</reference>
<dbReference type="EMBL" id="LAZR01059573">
    <property type="protein sequence ID" value="KKK67519.1"/>
    <property type="molecule type" value="Genomic_DNA"/>
</dbReference>
<comment type="caution">
    <text evidence="3">The sequence shown here is derived from an EMBL/GenBank/DDBJ whole genome shotgun (WGS) entry which is preliminary data.</text>
</comment>